<dbReference type="Proteomes" id="UP000321051">
    <property type="component" value="Unassembled WGS sequence"/>
</dbReference>
<comment type="caution">
    <text evidence="3">The sequence shown here is derived from an EMBL/GenBank/DDBJ whole genome shotgun (WGS) entry which is preliminary data.</text>
</comment>
<accession>A0A510Y9S7</accession>
<dbReference type="InterPro" id="IPR010982">
    <property type="entry name" value="Lambda_DNA-bd_dom_sf"/>
</dbReference>
<dbReference type="Gene3D" id="1.10.260.40">
    <property type="entry name" value="lambda repressor-like DNA-binding domains"/>
    <property type="match status" value="1"/>
</dbReference>
<dbReference type="PANTHER" id="PTHR46558">
    <property type="entry name" value="TRACRIPTIONAL REGULATORY PROTEIN-RELATED-RELATED"/>
    <property type="match status" value="1"/>
</dbReference>
<gene>
    <name evidence="3" type="ORF">MHA01_30140</name>
</gene>
<feature type="domain" description="HTH cro/C1-type" evidence="2">
    <location>
        <begin position="32"/>
        <end position="84"/>
    </location>
</feature>
<dbReference type="PROSITE" id="PS50943">
    <property type="entry name" value="HTH_CROC1"/>
    <property type="match status" value="1"/>
</dbReference>
<protein>
    <recommendedName>
        <fullName evidence="2">HTH cro/C1-type domain-containing protein</fullName>
    </recommendedName>
</protein>
<reference evidence="3 4" key="1">
    <citation type="submission" date="2019-07" db="EMBL/GenBank/DDBJ databases">
        <title>Whole genome shotgun sequence of Marinococcus halophilus NBRC 102359.</title>
        <authorList>
            <person name="Hosoyama A."/>
            <person name="Uohara A."/>
            <person name="Ohji S."/>
            <person name="Ichikawa N."/>
        </authorList>
    </citation>
    <scope>NUCLEOTIDE SEQUENCE [LARGE SCALE GENOMIC DNA]</scope>
    <source>
        <strain evidence="3 4">NBRC 102359</strain>
    </source>
</reference>
<organism evidence="3 4">
    <name type="scientific">Marinococcus halophilus</name>
    <dbReference type="NCBI Taxonomy" id="1371"/>
    <lineage>
        <taxon>Bacteria</taxon>
        <taxon>Bacillati</taxon>
        <taxon>Bacillota</taxon>
        <taxon>Bacilli</taxon>
        <taxon>Bacillales</taxon>
        <taxon>Bacillaceae</taxon>
        <taxon>Marinococcus</taxon>
    </lineage>
</organism>
<dbReference type="EMBL" id="BJUN01000029">
    <property type="protein sequence ID" value="GEK60109.1"/>
    <property type="molecule type" value="Genomic_DNA"/>
</dbReference>
<dbReference type="RefSeq" id="WP_158219208.1">
    <property type="nucleotide sequence ID" value="NZ_BJUN01000029.1"/>
</dbReference>
<dbReference type="Pfam" id="PF01381">
    <property type="entry name" value="HTH_3"/>
    <property type="match status" value="1"/>
</dbReference>
<keyword evidence="4" id="KW-1185">Reference proteome</keyword>
<dbReference type="CDD" id="cd00093">
    <property type="entry name" value="HTH_XRE"/>
    <property type="match status" value="1"/>
</dbReference>
<sequence>MACDEVEQRHLELFGHQKVFQAKHIAYWAVQIKQARKARGWTQQDLAQIIGKSSSTIGRIETGSMVPSTETLIRISLSLPITFIIGNQPT</sequence>
<dbReference type="SMART" id="SM00530">
    <property type="entry name" value="HTH_XRE"/>
    <property type="match status" value="1"/>
</dbReference>
<evidence type="ECO:0000259" key="2">
    <source>
        <dbReference type="PROSITE" id="PS50943"/>
    </source>
</evidence>
<dbReference type="AlphaFoldDB" id="A0A510Y9S7"/>
<proteinExistence type="predicted"/>
<dbReference type="SUPFAM" id="SSF47413">
    <property type="entry name" value="lambda repressor-like DNA-binding domains"/>
    <property type="match status" value="1"/>
</dbReference>
<evidence type="ECO:0000313" key="4">
    <source>
        <dbReference type="Proteomes" id="UP000321051"/>
    </source>
</evidence>
<dbReference type="GO" id="GO:0003677">
    <property type="term" value="F:DNA binding"/>
    <property type="evidence" value="ECO:0007669"/>
    <property type="project" value="UniProtKB-KW"/>
</dbReference>
<evidence type="ECO:0000313" key="3">
    <source>
        <dbReference type="EMBL" id="GEK60109.1"/>
    </source>
</evidence>
<name>A0A510Y9S7_MARHA</name>
<keyword evidence="1" id="KW-0238">DNA-binding</keyword>
<dbReference type="InterPro" id="IPR001387">
    <property type="entry name" value="Cro/C1-type_HTH"/>
</dbReference>
<evidence type="ECO:0000256" key="1">
    <source>
        <dbReference type="ARBA" id="ARBA00023125"/>
    </source>
</evidence>
<dbReference type="PANTHER" id="PTHR46558:SF11">
    <property type="entry name" value="HTH-TYPE TRANSCRIPTIONAL REGULATOR XRE"/>
    <property type="match status" value="1"/>
</dbReference>